<comment type="similarity">
    <text evidence="1">Belongs to the GSP E family.</text>
</comment>
<dbReference type="InterPro" id="IPR027417">
    <property type="entry name" value="P-loop_NTPase"/>
</dbReference>
<dbReference type="InterPro" id="IPR007831">
    <property type="entry name" value="T2SS_GspE_N"/>
</dbReference>
<dbReference type="RefSeq" id="WP_204707197.1">
    <property type="nucleotide sequence ID" value="NZ_JBHSZV010000014.1"/>
</dbReference>
<dbReference type="PANTHER" id="PTHR30258:SF1">
    <property type="entry name" value="PROTEIN TRANSPORT PROTEIN HOFB HOMOLOG"/>
    <property type="match status" value="1"/>
</dbReference>
<gene>
    <name evidence="5" type="ORF">ACFQIC_07180</name>
</gene>
<dbReference type="EMBL" id="JBHSZV010000014">
    <property type="protein sequence ID" value="MFC7061640.1"/>
    <property type="molecule type" value="Genomic_DNA"/>
</dbReference>
<sequence length="542" mass="61280">MGGNGLDRKRLGDILKEEKLISEQEIKETMQVKKEKQKLGDALLERGLISEQQLIEVLEFQLGIPHVSLYRYPVDTTLLNLVEKEFAMRNIVMPLKKDHNQLTIAMNDPMDYYTIDDLQISTGLQIAPVIATKDEILQNINKYYNMRDVEENIEDNDEESPAIRLVDQIMEVGVQLKASDIHIDPQETKVLIRYRVDGLLRTEKTLTKSIQNSLIARVKIMANLNITESRLPQDGRIKTNVNSVPVDLRISTLPTVFGEKIVIRVLDLGSVLNKLSELGFNKINYKRYLKMIEQPSGLILMTGPTGSGKSSTLYASLNYLNTDKQNIITIEDPVEYQIEGINQVQVKSAVGLSFSKGLRSVLRQDPDIVMVGEIRDSETAEIAVRASLTGHLVLSTLHTNSAIATIPRLFDMDVEPYLVVSSLSGIVAQRLVRKICQNCKKVYEPTDMELEQFEKRGLTIEEIYKGEGCSNCQHTGYQGRMAIHEILVVDDDIRQMMMSYQSIAQIKDYAWKNGMIFLIDDGLLKVKKGLTTMDEVMRVALT</sequence>
<dbReference type="Pfam" id="PF05157">
    <property type="entry name" value="MshEN"/>
    <property type="match status" value="1"/>
</dbReference>
<evidence type="ECO:0000313" key="5">
    <source>
        <dbReference type="EMBL" id="MFC7061640.1"/>
    </source>
</evidence>
<evidence type="ECO:0000256" key="2">
    <source>
        <dbReference type="ARBA" id="ARBA00022741"/>
    </source>
</evidence>
<keyword evidence="2" id="KW-0547">Nucleotide-binding</keyword>
<organism evidence="5 6">
    <name type="scientific">Halobacillus seohaensis</name>
    <dbReference type="NCBI Taxonomy" id="447421"/>
    <lineage>
        <taxon>Bacteria</taxon>
        <taxon>Bacillati</taxon>
        <taxon>Bacillota</taxon>
        <taxon>Bacilli</taxon>
        <taxon>Bacillales</taxon>
        <taxon>Bacillaceae</taxon>
        <taxon>Halobacillus</taxon>
    </lineage>
</organism>
<keyword evidence="6" id="KW-1185">Reference proteome</keyword>
<dbReference type="InterPro" id="IPR037257">
    <property type="entry name" value="T2SS_E_N_sf"/>
</dbReference>
<name>A0ABW2EL87_9BACI</name>
<comment type="caution">
    <text evidence="5">The sequence shown here is derived from an EMBL/GenBank/DDBJ whole genome shotgun (WGS) entry which is preliminary data.</text>
</comment>
<dbReference type="SUPFAM" id="SSF52540">
    <property type="entry name" value="P-loop containing nucleoside triphosphate hydrolases"/>
    <property type="match status" value="1"/>
</dbReference>
<reference evidence="6" key="1">
    <citation type="journal article" date="2019" name="Int. J. Syst. Evol. Microbiol.">
        <title>The Global Catalogue of Microorganisms (GCM) 10K type strain sequencing project: providing services to taxonomists for standard genome sequencing and annotation.</title>
        <authorList>
            <consortium name="The Broad Institute Genomics Platform"/>
            <consortium name="The Broad Institute Genome Sequencing Center for Infectious Disease"/>
            <person name="Wu L."/>
            <person name="Ma J."/>
        </authorList>
    </citation>
    <scope>NUCLEOTIDE SEQUENCE [LARGE SCALE GENOMIC DNA]</scope>
    <source>
        <strain evidence="6">CGMCC 4.1621</strain>
    </source>
</reference>
<dbReference type="InterPro" id="IPR001482">
    <property type="entry name" value="T2SS/T4SS_dom"/>
</dbReference>
<evidence type="ECO:0000256" key="3">
    <source>
        <dbReference type="ARBA" id="ARBA00022840"/>
    </source>
</evidence>
<dbReference type="PANTHER" id="PTHR30258">
    <property type="entry name" value="TYPE II SECRETION SYSTEM PROTEIN GSPE-RELATED"/>
    <property type="match status" value="1"/>
</dbReference>
<proteinExistence type="inferred from homology"/>
<evidence type="ECO:0000259" key="4">
    <source>
        <dbReference type="PROSITE" id="PS00662"/>
    </source>
</evidence>
<dbReference type="Gene3D" id="3.30.300.160">
    <property type="entry name" value="Type II secretion system, protein E, N-terminal domain"/>
    <property type="match status" value="1"/>
</dbReference>
<keyword evidence="3" id="KW-0067">ATP-binding</keyword>
<dbReference type="Proteomes" id="UP001596410">
    <property type="component" value="Unassembled WGS sequence"/>
</dbReference>
<dbReference type="Gene3D" id="3.40.50.300">
    <property type="entry name" value="P-loop containing nucleotide triphosphate hydrolases"/>
    <property type="match status" value="1"/>
</dbReference>
<dbReference type="CDD" id="cd01129">
    <property type="entry name" value="PulE-GspE-like"/>
    <property type="match status" value="1"/>
</dbReference>
<evidence type="ECO:0000256" key="1">
    <source>
        <dbReference type="ARBA" id="ARBA00006611"/>
    </source>
</evidence>
<evidence type="ECO:0000313" key="6">
    <source>
        <dbReference type="Proteomes" id="UP001596410"/>
    </source>
</evidence>
<dbReference type="Gene3D" id="3.30.450.90">
    <property type="match status" value="1"/>
</dbReference>
<accession>A0ABW2EL87</accession>
<feature type="domain" description="Bacterial type II secretion system protein E" evidence="4">
    <location>
        <begin position="362"/>
        <end position="376"/>
    </location>
</feature>
<dbReference type="Pfam" id="PF00437">
    <property type="entry name" value="T2SSE"/>
    <property type="match status" value="1"/>
</dbReference>
<dbReference type="PROSITE" id="PS00662">
    <property type="entry name" value="T2SP_E"/>
    <property type="match status" value="1"/>
</dbReference>
<protein>
    <submittedName>
        <fullName evidence="5">GspE/PulE family protein</fullName>
    </submittedName>
</protein>
<dbReference type="SUPFAM" id="SSF160246">
    <property type="entry name" value="EspE N-terminal domain-like"/>
    <property type="match status" value="1"/>
</dbReference>